<dbReference type="Proteomes" id="UP001597120">
    <property type="component" value="Unassembled WGS sequence"/>
</dbReference>
<proteinExistence type="predicted"/>
<dbReference type="InterPro" id="IPR015797">
    <property type="entry name" value="NUDIX_hydrolase-like_dom_sf"/>
</dbReference>
<organism evidence="4 5">
    <name type="scientific">Paenibacillus residui</name>
    <dbReference type="NCBI Taxonomy" id="629724"/>
    <lineage>
        <taxon>Bacteria</taxon>
        <taxon>Bacillati</taxon>
        <taxon>Bacillota</taxon>
        <taxon>Bacilli</taxon>
        <taxon>Bacillales</taxon>
        <taxon>Paenibacillaceae</taxon>
        <taxon>Paenibacillus</taxon>
    </lineage>
</organism>
<dbReference type="PANTHER" id="PTHR43046:SF14">
    <property type="entry name" value="MUTT_NUDIX FAMILY PROTEIN"/>
    <property type="match status" value="1"/>
</dbReference>
<keyword evidence="2" id="KW-0378">Hydrolase</keyword>
<evidence type="ECO:0000256" key="1">
    <source>
        <dbReference type="ARBA" id="ARBA00001946"/>
    </source>
</evidence>
<feature type="domain" description="Nudix hydrolase" evidence="3">
    <location>
        <begin position="3"/>
        <end position="140"/>
    </location>
</feature>
<protein>
    <submittedName>
        <fullName evidence="4">NUDIX domain-containing protein</fullName>
    </submittedName>
</protein>
<dbReference type="InterPro" id="IPR020476">
    <property type="entry name" value="Nudix_hydrolase"/>
</dbReference>
<name>A0ABW3DIR6_9BACL</name>
<evidence type="ECO:0000313" key="4">
    <source>
        <dbReference type="EMBL" id="MFD0872164.1"/>
    </source>
</evidence>
<evidence type="ECO:0000256" key="2">
    <source>
        <dbReference type="ARBA" id="ARBA00022801"/>
    </source>
</evidence>
<sequence length="162" mass="18117">MEKIRLRAAALIIEEQSILLVEFRNEQDDGVHYNLPAGGVEPGETLVEAAIREAREEASVDIDVGPVAFVYEYQPAKNNYIYGDVHSVGITFACRLKDGSVPRLPDRPDPAQTGVKWVPLSELSSVQLYPEIADDILNYCNGHDYRNYVEEHEIQSEKAGND</sequence>
<dbReference type="SUPFAM" id="SSF55811">
    <property type="entry name" value="Nudix"/>
    <property type="match status" value="1"/>
</dbReference>
<comment type="cofactor">
    <cofactor evidence="1">
        <name>Mg(2+)</name>
        <dbReference type="ChEBI" id="CHEBI:18420"/>
    </cofactor>
</comment>
<dbReference type="PRINTS" id="PR00502">
    <property type="entry name" value="NUDIXFAMILY"/>
</dbReference>
<comment type="caution">
    <text evidence="4">The sequence shown here is derived from an EMBL/GenBank/DDBJ whole genome shotgun (WGS) entry which is preliminary data.</text>
</comment>
<reference evidence="5" key="1">
    <citation type="journal article" date="2019" name="Int. J. Syst. Evol. Microbiol.">
        <title>The Global Catalogue of Microorganisms (GCM) 10K type strain sequencing project: providing services to taxonomists for standard genome sequencing and annotation.</title>
        <authorList>
            <consortium name="The Broad Institute Genomics Platform"/>
            <consortium name="The Broad Institute Genome Sequencing Center for Infectious Disease"/>
            <person name="Wu L."/>
            <person name="Ma J."/>
        </authorList>
    </citation>
    <scope>NUCLEOTIDE SEQUENCE [LARGE SCALE GENOMIC DNA]</scope>
    <source>
        <strain evidence="5">CCUG 57263</strain>
    </source>
</reference>
<dbReference type="RefSeq" id="WP_379291433.1">
    <property type="nucleotide sequence ID" value="NZ_JBHTIU010000102.1"/>
</dbReference>
<evidence type="ECO:0000313" key="5">
    <source>
        <dbReference type="Proteomes" id="UP001597120"/>
    </source>
</evidence>
<dbReference type="EMBL" id="JBHTIU010000102">
    <property type="protein sequence ID" value="MFD0872164.1"/>
    <property type="molecule type" value="Genomic_DNA"/>
</dbReference>
<gene>
    <name evidence="4" type="ORF">ACFQ03_23885</name>
</gene>
<dbReference type="CDD" id="cd18880">
    <property type="entry name" value="NUDIX_ADPRase"/>
    <property type="match status" value="1"/>
</dbReference>
<accession>A0ABW3DIR6</accession>
<dbReference type="PROSITE" id="PS51462">
    <property type="entry name" value="NUDIX"/>
    <property type="match status" value="1"/>
</dbReference>
<keyword evidence="5" id="KW-1185">Reference proteome</keyword>
<evidence type="ECO:0000259" key="3">
    <source>
        <dbReference type="PROSITE" id="PS51462"/>
    </source>
</evidence>
<dbReference type="InterPro" id="IPR000086">
    <property type="entry name" value="NUDIX_hydrolase_dom"/>
</dbReference>
<dbReference type="Gene3D" id="3.90.79.10">
    <property type="entry name" value="Nucleoside Triphosphate Pyrophosphohydrolase"/>
    <property type="match status" value="1"/>
</dbReference>
<dbReference type="Pfam" id="PF00293">
    <property type="entry name" value="NUDIX"/>
    <property type="match status" value="1"/>
</dbReference>
<dbReference type="PANTHER" id="PTHR43046">
    <property type="entry name" value="GDP-MANNOSE MANNOSYL HYDROLASE"/>
    <property type="match status" value="1"/>
</dbReference>